<reference evidence="1 2" key="1">
    <citation type="submission" date="2018-04" db="EMBL/GenBank/DDBJ databases">
        <title>Genomic Encyclopedia of Type Strains, Phase IV (KMG-IV): sequencing the most valuable type-strain genomes for metagenomic binning, comparative biology and taxonomic classification.</title>
        <authorList>
            <person name="Goeker M."/>
        </authorList>
    </citation>
    <scope>NUCLEOTIDE SEQUENCE [LARGE SCALE GENOMIC DNA]</scope>
    <source>
        <strain evidence="1 2">DSM 28795</strain>
    </source>
</reference>
<name>A0A2U1D5Y7_9LACO</name>
<dbReference type="EMBL" id="QEKT01000009">
    <property type="protein sequence ID" value="PVY83088.1"/>
    <property type="molecule type" value="Genomic_DNA"/>
</dbReference>
<comment type="caution">
    <text evidence="1">The sequence shown here is derived from an EMBL/GenBank/DDBJ whole genome shotgun (WGS) entry which is preliminary data.</text>
</comment>
<proteinExistence type="predicted"/>
<evidence type="ECO:0000313" key="1">
    <source>
        <dbReference type="EMBL" id="PVY83088.1"/>
    </source>
</evidence>
<keyword evidence="2" id="KW-1185">Reference proteome</keyword>
<evidence type="ECO:0000313" key="2">
    <source>
        <dbReference type="Proteomes" id="UP000245433"/>
    </source>
</evidence>
<gene>
    <name evidence="1" type="ORF">C7384_10936</name>
</gene>
<organism evidence="1 2">
    <name type="scientific">Convivina intestini</name>
    <dbReference type="NCBI Taxonomy" id="1505726"/>
    <lineage>
        <taxon>Bacteria</taxon>
        <taxon>Bacillati</taxon>
        <taxon>Bacillota</taxon>
        <taxon>Bacilli</taxon>
        <taxon>Lactobacillales</taxon>
        <taxon>Lactobacillaceae</taxon>
        <taxon>Convivina</taxon>
    </lineage>
</organism>
<dbReference type="Proteomes" id="UP000245433">
    <property type="component" value="Unassembled WGS sequence"/>
</dbReference>
<dbReference type="AlphaFoldDB" id="A0A2U1D5Y7"/>
<accession>A0A2U1D5Y7</accession>
<sequence>MDDYTREKLKEELALIDSAKEYIALLQNILLNESVSLPTIIPEKGQLENFKRANLIVTATKLSGAVSC</sequence>
<protein>
    <submittedName>
        <fullName evidence="1">Uncharacterized protein</fullName>
    </submittedName>
</protein>
<dbReference type="RefSeq" id="WP_089939351.1">
    <property type="nucleotide sequence ID" value="NZ_CAKOEX010000009.1"/>
</dbReference>